<evidence type="ECO:0000259" key="2">
    <source>
        <dbReference type="Pfam" id="PF13360"/>
    </source>
</evidence>
<dbReference type="PANTHER" id="PTHR34512:SF30">
    <property type="entry name" value="OUTER MEMBRANE PROTEIN ASSEMBLY FACTOR BAMB"/>
    <property type="match status" value="1"/>
</dbReference>
<sequence>MRHAVWSLLVVAVPVGAAAEPPAWPQYGGTNRNFAGAATGPLPKTTKRLWSIEFGPGTSGIVSDGERLFTHYSVPDPKKSSEGQEVVACLDPKTGKTLWDHRYPVARLKGQESYSGDPIRPQATSAVCGPRLCSLGYTGLLKCFDSASGKILWEYDLVRDFDATPVQFGFSASPLVYGEAFVVHVGGKKAAVVAFNPADGKVLWSSKPAEPSYSSPVVMPATGADVIVQVTRDDVLGLAAKDGRERWRYPLPKTGLTNVPTPIVLPKQRLLISGQGVLGTRLLQVTAAPTGDKVAEVWKNEKVPFFYANWVADERAVFGVSGQFVCGLSLADGKELWRERGQADANFLRIGADALLLRGDGRLSRARLSIDGFDGADGLDLLKGRCWTAPTLLGDVLYARSEKELVAVRFTDGGKD</sequence>
<dbReference type="Proteomes" id="UP000503447">
    <property type="component" value="Chromosome"/>
</dbReference>
<keyword evidence="1" id="KW-0732">Signal</keyword>
<dbReference type="KEGG" id="ftj:FTUN_5674"/>
<gene>
    <name evidence="3" type="ORF">FTUN_5674</name>
</gene>
<evidence type="ECO:0000313" key="4">
    <source>
        <dbReference type="Proteomes" id="UP000503447"/>
    </source>
</evidence>
<feature type="chain" id="PRO_5027114343" description="Pyrrolo-quinoline quinone repeat domain-containing protein" evidence="1">
    <location>
        <begin position="20"/>
        <end position="416"/>
    </location>
</feature>
<protein>
    <recommendedName>
        <fullName evidence="2">Pyrrolo-quinoline quinone repeat domain-containing protein</fullName>
    </recommendedName>
</protein>
<dbReference type="InterPro" id="IPR002372">
    <property type="entry name" value="PQQ_rpt_dom"/>
</dbReference>
<dbReference type="Gene3D" id="2.130.10.10">
    <property type="entry name" value="YVTN repeat-like/Quinoprotein amine dehydrogenase"/>
    <property type="match status" value="2"/>
</dbReference>
<feature type="signal peptide" evidence="1">
    <location>
        <begin position="1"/>
        <end position="19"/>
    </location>
</feature>
<evidence type="ECO:0000256" key="1">
    <source>
        <dbReference type="SAM" id="SignalP"/>
    </source>
</evidence>
<dbReference type="EMBL" id="CP053452">
    <property type="protein sequence ID" value="QJW98094.1"/>
    <property type="molecule type" value="Genomic_DNA"/>
</dbReference>
<dbReference type="PANTHER" id="PTHR34512">
    <property type="entry name" value="CELL SURFACE PROTEIN"/>
    <property type="match status" value="1"/>
</dbReference>
<dbReference type="InterPro" id="IPR011047">
    <property type="entry name" value="Quinoprotein_ADH-like_sf"/>
</dbReference>
<feature type="domain" description="Pyrrolo-quinoline quinone repeat" evidence="2">
    <location>
        <begin position="85"/>
        <end position="338"/>
    </location>
</feature>
<dbReference type="SUPFAM" id="SSF50998">
    <property type="entry name" value="Quinoprotein alcohol dehydrogenase-like"/>
    <property type="match status" value="1"/>
</dbReference>
<organism evidence="3 4">
    <name type="scientific">Frigoriglobus tundricola</name>
    <dbReference type="NCBI Taxonomy" id="2774151"/>
    <lineage>
        <taxon>Bacteria</taxon>
        <taxon>Pseudomonadati</taxon>
        <taxon>Planctomycetota</taxon>
        <taxon>Planctomycetia</taxon>
        <taxon>Gemmatales</taxon>
        <taxon>Gemmataceae</taxon>
        <taxon>Frigoriglobus</taxon>
    </lineage>
</organism>
<dbReference type="InterPro" id="IPR015943">
    <property type="entry name" value="WD40/YVTN_repeat-like_dom_sf"/>
</dbReference>
<dbReference type="RefSeq" id="WP_171473340.1">
    <property type="nucleotide sequence ID" value="NZ_CP053452.2"/>
</dbReference>
<name>A0A6M5YXB2_9BACT</name>
<dbReference type="Pfam" id="PF13360">
    <property type="entry name" value="PQQ_2"/>
    <property type="match status" value="1"/>
</dbReference>
<accession>A0A6M5YXB2</accession>
<keyword evidence="4" id="KW-1185">Reference proteome</keyword>
<evidence type="ECO:0000313" key="3">
    <source>
        <dbReference type="EMBL" id="QJW98094.1"/>
    </source>
</evidence>
<reference evidence="4" key="1">
    <citation type="submission" date="2020-05" db="EMBL/GenBank/DDBJ databases">
        <title>Frigoriglobus tundricola gen. nov., sp. nov., a psychrotolerant cellulolytic planctomycete of the family Gemmataceae with two divergent copies of 16S rRNA gene.</title>
        <authorList>
            <person name="Kulichevskaya I.S."/>
            <person name="Ivanova A.A."/>
            <person name="Naumoff D.G."/>
            <person name="Beletsky A.V."/>
            <person name="Rijpstra W.I.C."/>
            <person name="Sinninghe Damste J.S."/>
            <person name="Mardanov A.V."/>
            <person name="Ravin N.V."/>
            <person name="Dedysh S.N."/>
        </authorList>
    </citation>
    <scope>NUCLEOTIDE SEQUENCE [LARGE SCALE GENOMIC DNA]</scope>
    <source>
        <strain evidence="4">PL17</strain>
    </source>
</reference>
<dbReference type="AlphaFoldDB" id="A0A6M5YXB2"/>
<proteinExistence type="predicted"/>